<feature type="transmembrane region" description="Helical" evidence="6">
    <location>
        <begin position="143"/>
        <end position="166"/>
    </location>
</feature>
<name>A0A381SK84_9ZZZZ</name>
<feature type="transmembrane region" description="Helical" evidence="6">
    <location>
        <begin position="393"/>
        <end position="414"/>
    </location>
</feature>
<feature type="transmembrane region" description="Helical" evidence="6">
    <location>
        <begin position="335"/>
        <end position="356"/>
    </location>
</feature>
<evidence type="ECO:0008006" key="8">
    <source>
        <dbReference type="Google" id="ProtNLM"/>
    </source>
</evidence>
<dbReference type="AlphaFoldDB" id="A0A381SK84"/>
<keyword evidence="2" id="KW-1003">Cell membrane</keyword>
<keyword evidence="4 6" id="KW-1133">Transmembrane helix</keyword>
<evidence type="ECO:0000256" key="3">
    <source>
        <dbReference type="ARBA" id="ARBA00022692"/>
    </source>
</evidence>
<feature type="transmembrane region" description="Helical" evidence="6">
    <location>
        <begin position="368"/>
        <end position="387"/>
    </location>
</feature>
<accession>A0A381SK84</accession>
<evidence type="ECO:0000256" key="6">
    <source>
        <dbReference type="SAM" id="Phobius"/>
    </source>
</evidence>
<feature type="transmembrane region" description="Helical" evidence="6">
    <location>
        <begin position="112"/>
        <end position="131"/>
    </location>
</feature>
<keyword evidence="3 6" id="KW-0812">Transmembrane</keyword>
<evidence type="ECO:0000256" key="2">
    <source>
        <dbReference type="ARBA" id="ARBA00022475"/>
    </source>
</evidence>
<feature type="transmembrane region" description="Helical" evidence="6">
    <location>
        <begin position="304"/>
        <end position="329"/>
    </location>
</feature>
<evidence type="ECO:0000256" key="4">
    <source>
        <dbReference type="ARBA" id="ARBA00022989"/>
    </source>
</evidence>
<sequence length="426" mass="48481">MSQDHALLIKDSFKYSVTKIIPGVMGLLAVIVFIRMIGAEEYGKYSVQLSFLMASSAFTVGWLNQSTLRYYSKYQNDQQLPQIFFIGLVFSLLLGSLILVIGSLVTVHNQKFPLTSIGLALFLALCFFQFLSAVLRSQLRPNVVIIVTALQSILGLVLPLLLLWVLSPNHKYLLLGLAGSYIALPLVFLALNIDRFKIFWPIAHDSRHHYKLILSEFFRYGFPLSLWFGISLSLPFFDRFFIEYFYSFEVTGIYASFTDLVIRIFSILVFPLTLAAHPRIMSAWNNNNQSAAFTIWRKALQYQLGIFIILMAIVIIFTDQIFSLLMVALPELNISYSYLLIPILIGGFLWQFALLCHKPLEMDQRTKLMVVLMLAALCVNLIGNIVYLPHYGIIATAYTYMASAGVYIIAVIYFSRNKFKIAFSYS</sequence>
<dbReference type="Pfam" id="PF01943">
    <property type="entry name" value="Polysacc_synt"/>
    <property type="match status" value="1"/>
</dbReference>
<reference evidence="7" key="1">
    <citation type="submission" date="2018-05" db="EMBL/GenBank/DDBJ databases">
        <authorList>
            <person name="Lanie J.A."/>
            <person name="Ng W.-L."/>
            <person name="Kazmierczak K.M."/>
            <person name="Andrzejewski T.M."/>
            <person name="Davidsen T.M."/>
            <person name="Wayne K.J."/>
            <person name="Tettelin H."/>
            <person name="Glass J.I."/>
            <person name="Rusch D."/>
            <person name="Podicherti R."/>
            <person name="Tsui H.-C.T."/>
            <person name="Winkler M.E."/>
        </authorList>
    </citation>
    <scope>NUCLEOTIDE SEQUENCE</scope>
</reference>
<dbReference type="PANTHER" id="PTHR30250">
    <property type="entry name" value="PST FAMILY PREDICTED COLANIC ACID TRANSPORTER"/>
    <property type="match status" value="1"/>
</dbReference>
<feature type="transmembrane region" description="Helical" evidence="6">
    <location>
        <begin position="83"/>
        <end position="106"/>
    </location>
</feature>
<organism evidence="7">
    <name type="scientific">marine metagenome</name>
    <dbReference type="NCBI Taxonomy" id="408172"/>
    <lineage>
        <taxon>unclassified sequences</taxon>
        <taxon>metagenomes</taxon>
        <taxon>ecological metagenomes</taxon>
    </lineage>
</organism>
<evidence type="ECO:0000256" key="1">
    <source>
        <dbReference type="ARBA" id="ARBA00004651"/>
    </source>
</evidence>
<dbReference type="InterPro" id="IPR002797">
    <property type="entry name" value="Polysacc_synth"/>
</dbReference>
<protein>
    <recommendedName>
        <fullName evidence="8">Polysaccharide biosynthesis protein C-terminal domain-containing protein</fullName>
    </recommendedName>
</protein>
<evidence type="ECO:0000313" key="7">
    <source>
        <dbReference type="EMBL" id="SVA04460.1"/>
    </source>
</evidence>
<proteinExistence type="predicted"/>
<feature type="transmembrane region" description="Helical" evidence="6">
    <location>
        <begin position="172"/>
        <end position="191"/>
    </location>
</feature>
<gene>
    <name evidence="7" type="ORF">METZ01_LOCUS57314</name>
</gene>
<feature type="transmembrane region" description="Helical" evidence="6">
    <location>
        <begin position="20"/>
        <end position="39"/>
    </location>
</feature>
<feature type="transmembrane region" description="Helical" evidence="6">
    <location>
        <begin position="45"/>
        <end position="63"/>
    </location>
</feature>
<keyword evidence="5 6" id="KW-0472">Membrane</keyword>
<dbReference type="EMBL" id="UINC01003227">
    <property type="protein sequence ID" value="SVA04460.1"/>
    <property type="molecule type" value="Genomic_DNA"/>
</dbReference>
<dbReference type="GO" id="GO:0005886">
    <property type="term" value="C:plasma membrane"/>
    <property type="evidence" value="ECO:0007669"/>
    <property type="project" value="UniProtKB-SubCell"/>
</dbReference>
<feature type="transmembrane region" description="Helical" evidence="6">
    <location>
        <begin position="217"/>
        <end position="237"/>
    </location>
</feature>
<dbReference type="PANTHER" id="PTHR30250:SF11">
    <property type="entry name" value="O-ANTIGEN TRANSPORTER-RELATED"/>
    <property type="match status" value="1"/>
</dbReference>
<dbReference type="InterPro" id="IPR050833">
    <property type="entry name" value="Poly_Biosynth_Transport"/>
</dbReference>
<evidence type="ECO:0000256" key="5">
    <source>
        <dbReference type="ARBA" id="ARBA00023136"/>
    </source>
</evidence>
<comment type="subcellular location">
    <subcellularLocation>
        <location evidence="1">Cell membrane</location>
        <topology evidence="1">Multi-pass membrane protein</topology>
    </subcellularLocation>
</comment>
<feature type="transmembrane region" description="Helical" evidence="6">
    <location>
        <begin position="257"/>
        <end position="276"/>
    </location>
</feature>